<dbReference type="InterPro" id="IPR001611">
    <property type="entry name" value="Leu-rich_rpt"/>
</dbReference>
<keyword evidence="2" id="KW-0732">Signal</keyword>
<evidence type="ECO:0000256" key="4">
    <source>
        <dbReference type="SAM" id="Phobius"/>
    </source>
</evidence>
<keyword evidence="4" id="KW-0472">Membrane</keyword>
<proteinExistence type="predicted"/>
<dbReference type="InterPro" id="IPR032675">
    <property type="entry name" value="LRR_dom_sf"/>
</dbReference>
<gene>
    <name evidence="5" type="ORF">ACD_80C00142G0001</name>
</gene>
<feature type="transmembrane region" description="Helical" evidence="4">
    <location>
        <begin position="21"/>
        <end position="46"/>
    </location>
</feature>
<organism evidence="5">
    <name type="scientific">uncultured bacterium</name>
    <name type="common">gcode 4</name>
    <dbReference type="NCBI Taxonomy" id="1234023"/>
    <lineage>
        <taxon>Bacteria</taxon>
        <taxon>environmental samples</taxon>
    </lineage>
</organism>
<evidence type="ECO:0000313" key="5">
    <source>
        <dbReference type="EMBL" id="EKD24959.1"/>
    </source>
</evidence>
<dbReference type="PANTHER" id="PTHR24373">
    <property type="entry name" value="SLIT RELATED LEUCINE-RICH REPEAT NEURONAL PROTEIN"/>
    <property type="match status" value="1"/>
</dbReference>
<evidence type="ECO:0000256" key="3">
    <source>
        <dbReference type="ARBA" id="ARBA00022737"/>
    </source>
</evidence>
<keyword evidence="3" id="KW-0677">Repeat</keyword>
<name>K1YHW7_9BACT</name>
<dbReference type="SMART" id="SM00364">
    <property type="entry name" value="LRR_BAC"/>
    <property type="match status" value="2"/>
</dbReference>
<dbReference type="InterPro" id="IPR003591">
    <property type="entry name" value="Leu-rich_rpt_typical-subtyp"/>
</dbReference>
<comment type="caution">
    <text evidence="5">The sequence shown here is derived from an EMBL/GenBank/DDBJ whole genome shotgun (WGS) entry which is preliminary data.</text>
</comment>
<dbReference type="GO" id="GO:0031012">
    <property type="term" value="C:extracellular matrix"/>
    <property type="evidence" value="ECO:0007669"/>
    <property type="project" value="TreeGrafter"/>
</dbReference>
<dbReference type="PANTHER" id="PTHR24373:SF383">
    <property type="entry name" value="LEUCINE-RICH REPEAT-CONTAINING PROTEIN 15-LIKE"/>
    <property type="match status" value="1"/>
</dbReference>
<dbReference type="Pfam" id="PF13855">
    <property type="entry name" value="LRR_8"/>
    <property type="match status" value="1"/>
</dbReference>
<evidence type="ECO:0000256" key="2">
    <source>
        <dbReference type="ARBA" id="ARBA00022729"/>
    </source>
</evidence>
<keyword evidence="1" id="KW-0433">Leucine-rich repeat</keyword>
<dbReference type="SUPFAM" id="SSF52058">
    <property type="entry name" value="L domain-like"/>
    <property type="match status" value="1"/>
</dbReference>
<keyword evidence="4" id="KW-0812">Transmembrane</keyword>
<dbReference type="GO" id="GO:0005615">
    <property type="term" value="C:extracellular space"/>
    <property type="evidence" value="ECO:0007669"/>
    <property type="project" value="TreeGrafter"/>
</dbReference>
<accession>K1YHW7</accession>
<feature type="non-terminal residue" evidence="5">
    <location>
        <position position="158"/>
    </location>
</feature>
<protein>
    <submittedName>
        <fullName evidence="5">Uncharacterized protein</fullName>
    </submittedName>
</protein>
<dbReference type="Gene3D" id="3.80.10.10">
    <property type="entry name" value="Ribonuclease Inhibitor"/>
    <property type="match status" value="1"/>
</dbReference>
<dbReference type="InterPro" id="IPR050328">
    <property type="entry name" value="Dev_Immune_Receptor"/>
</dbReference>
<dbReference type="SMART" id="SM00369">
    <property type="entry name" value="LRR_TYP"/>
    <property type="match status" value="3"/>
</dbReference>
<dbReference type="EMBL" id="AMFJ01036149">
    <property type="protein sequence ID" value="EKD24959.1"/>
    <property type="molecule type" value="Genomic_DNA"/>
</dbReference>
<reference evidence="5" key="1">
    <citation type="journal article" date="2012" name="Science">
        <title>Fermentation, hydrogen, and sulfur metabolism in multiple uncultivated bacterial phyla.</title>
        <authorList>
            <person name="Wrighton K.C."/>
            <person name="Thomas B.C."/>
            <person name="Sharon I."/>
            <person name="Miller C.S."/>
            <person name="Castelle C.J."/>
            <person name="VerBerkmoes N.C."/>
            <person name="Wilkins M.J."/>
            <person name="Hettich R.L."/>
            <person name="Lipton M.S."/>
            <person name="Williams K.H."/>
            <person name="Long P.E."/>
            <person name="Banfield J.F."/>
        </authorList>
    </citation>
    <scope>NUCLEOTIDE SEQUENCE [LARGE SCALE GENOMIC DNA]</scope>
</reference>
<keyword evidence="4" id="KW-1133">Transmembrane helix</keyword>
<dbReference type="AlphaFoldDB" id="K1YHW7"/>
<dbReference type="PROSITE" id="PS51450">
    <property type="entry name" value="LRR"/>
    <property type="match status" value="1"/>
</dbReference>
<sequence>MKLHQRLRSHLKLHHKKYLFGVFWSFAIVKMVILFAGFFGILRYWWTFAINNELDLNSENITNYCSTDSTYCYLNDYGFTSIAPNTFINHTMLTTIYLYANQLTSIDADAFNWLSTLTYLDLSDNQLTTLPESIWNLTGLVELYMHNNQLTSLPESIG</sequence>
<evidence type="ECO:0000256" key="1">
    <source>
        <dbReference type="ARBA" id="ARBA00022614"/>
    </source>
</evidence>